<feature type="domain" description="CBM1" evidence="11">
    <location>
        <begin position="336"/>
        <end position="372"/>
    </location>
</feature>
<dbReference type="InterPro" id="IPR000254">
    <property type="entry name" value="CBD"/>
</dbReference>
<dbReference type="NCBIfam" id="TIGR01840">
    <property type="entry name" value="esterase_phb"/>
    <property type="match status" value="1"/>
</dbReference>
<dbReference type="PANTHER" id="PTHR43037">
    <property type="entry name" value="UNNAMED PRODUCT-RELATED"/>
    <property type="match status" value="1"/>
</dbReference>
<organism evidence="12 13">
    <name type="scientific">Clohesyomyces aquaticus</name>
    <dbReference type="NCBI Taxonomy" id="1231657"/>
    <lineage>
        <taxon>Eukaryota</taxon>
        <taxon>Fungi</taxon>
        <taxon>Dikarya</taxon>
        <taxon>Ascomycota</taxon>
        <taxon>Pezizomycotina</taxon>
        <taxon>Dothideomycetes</taxon>
        <taxon>Pleosporomycetidae</taxon>
        <taxon>Pleosporales</taxon>
        <taxon>Lindgomycetaceae</taxon>
        <taxon>Clohesyomyces</taxon>
    </lineage>
</organism>
<evidence type="ECO:0000256" key="7">
    <source>
        <dbReference type="ARBA" id="ARBA00023277"/>
    </source>
</evidence>
<feature type="chain" id="PRO_5029036642" description="Carboxylic ester hydrolase" evidence="9">
    <location>
        <begin position="17"/>
        <end position="372"/>
    </location>
</feature>
<dbReference type="AlphaFoldDB" id="A0A1Y1ZIU4"/>
<comment type="caution">
    <text evidence="12">The sequence shown here is derived from an EMBL/GenBank/DDBJ whole genome shotgun (WGS) entry which is preliminary data.</text>
</comment>
<evidence type="ECO:0000256" key="1">
    <source>
        <dbReference type="ARBA" id="ARBA00004613"/>
    </source>
</evidence>
<evidence type="ECO:0000313" key="12">
    <source>
        <dbReference type="EMBL" id="ORY10114.1"/>
    </source>
</evidence>
<dbReference type="Pfam" id="PF10503">
    <property type="entry name" value="Esterase_PHB"/>
    <property type="match status" value="1"/>
</dbReference>
<dbReference type="EC" id="3.1.1.-" evidence="9"/>
<keyword evidence="6" id="KW-0325">Glycoprotein</keyword>
<dbReference type="STRING" id="1231657.A0A1Y1ZIU4"/>
<comment type="similarity">
    <text evidence="9">Belongs to the carbohydrate esterase 1 (CE1) family.</text>
</comment>
<dbReference type="OrthoDB" id="2425929at2759"/>
<dbReference type="InterPro" id="IPR029058">
    <property type="entry name" value="AB_hydrolase_fold"/>
</dbReference>
<keyword evidence="2 9" id="KW-0719">Serine esterase</keyword>
<dbReference type="EMBL" id="MCFA01000077">
    <property type="protein sequence ID" value="ORY10114.1"/>
    <property type="molecule type" value="Genomic_DNA"/>
</dbReference>
<protein>
    <recommendedName>
        <fullName evidence="9">Carboxylic ester hydrolase</fullName>
        <ecNumber evidence="9">3.1.1.-</ecNumber>
    </recommendedName>
</protein>
<dbReference type="GO" id="GO:0030248">
    <property type="term" value="F:cellulose binding"/>
    <property type="evidence" value="ECO:0007669"/>
    <property type="project" value="InterPro"/>
</dbReference>
<evidence type="ECO:0000256" key="10">
    <source>
        <dbReference type="SAM" id="MobiDB-lite"/>
    </source>
</evidence>
<dbReference type="SMART" id="SM00236">
    <property type="entry name" value="fCBD"/>
    <property type="match status" value="1"/>
</dbReference>
<keyword evidence="8 9" id="KW-0624">Polysaccharide degradation</keyword>
<evidence type="ECO:0000256" key="9">
    <source>
        <dbReference type="RuleBase" id="RU367147"/>
    </source>
</evidence>
<sequence>MVRLSVLSALVSGLCALANPLVKRASLQQITNSGISNPTNVGFYMYVPDKLAASPGIVVAIHYCTGTAQAYYTGSPYASLAEQYGFIVIYPSSPHSGTCWDVSSKASLTHNGGGDSNAIANMVTWTISKYKADTSKVFVTGSSSGAMMTNVMAATYPDLFKAAIVYSGVPAGCFVSASGGVDAWNSTCAQGNSIATPAAWANVVKNMYSGYTGARPKMQIYHGTADTTLLPNNYNETIKEWAGVFGYDYTKPATTEDNKPLTNYHRYTFGPQLQGIYAVGVGHTVPIQGAEDMKYFGFSGSSSTPATSTPATPASSAVPTKVATSAASTPTTGTGGTVAHWGQCGGIGYGGATVCVAPYTCTKANDYYSQCL</sequence>
<keyword evidence="3 9" id="KW-0964">Secreted</keyword>
<dbReference type="Proteomes" id="UP000193144">
    <property type="component" value="Unassembled WGS sequence"/>
</dbReference>
<dbReference type="InterPro" id="IPR050955">
    <property type="entry name" value="Plant_Biomass_Hydrol_Est"/>
</dbReference>
<dbReference type="GO" id="GO:0005576">
    <property type="term" value="C:extracellular region"/>
    <property type="evidence" value="ECO:0007669"/>
    <property type="project" value="UniProtKB-SubCell"/>
</dbReference>
<dbReference type="GO" id="GO:0045493">
    <property type="term" value="P:xylan catabolic process"/>
    <property type="evidence" value="ECO:0007669"/>
    <property type="project" value="UniProtKB-UniRule"/>
</dbReference>
<evidence type="ECO:0000256" key="8">
    <source>
        <dbReference type="ARBA" id="ARBA00023326"/>
    </source>
</evidence>
<keyword evidence="5 9" id="KW-0378">Hydrolase</keyword>
<evidence type="ECO:0000259" key="11">
    <source>
        <dbReference type="PROSITE" id="PS51164"/>
    </source>
</evidence>
<gene>
    <name evidence="12" type="ORF">BCR34DRAFT_602333</name>
</gene>
<keyword evidence="4 9" id="KW-0732">Signal</keyword>
<name>A0A1Y1ZIU4_9PLEO</name>
<dbReference type="PROSITE" id="PS51164">
    <property type="entry name" value="CBM1_2"/>
    <property type="match status" value="1"/>
</dbReference>
<dbReference type="SUPFAM" id="SSF53474">
    <property type="entry name" value="alpha/beta-Hydrolases"/>
    <property type="match status" value="2"/>
</dbReference>
<accession>A0A1Y1ZIU4</accession>
<comment type="subcellular location">
    <subcellularLocation>
        <location evidence="1 9">Secreted</location>
    </subcellularLocation>
</comment>
<evidence type="ECO:0000256" key="2">
    <source>
        <dbReference type="ARBA" id="ARBA00022487"/>
    </source>
</evidence>
<dbReference type="GO" id="GO:0052689">
    <property type="term" value="F:carboxylic ester hydrolase activity"/>
    <property type="evidence" value="ECO:0007669"/>
    <property type="project" value="UniProtKB-KW"/>
</dbReference>
<keyword evidence="13" id="KW-1185">Reference proteome</keyword>
<feature type="signal peptide" evidence="9">
    <location>
        <begin position="1"/>
        <end position="16"/>
    </location>
</feature>
<reference evidence="12 13" key="1">
    <citation type="submission" date="2016-07" db="EMBL/GenBank/DDBJ databases">
        <title>Pervasive Adenine N6-methylation of Active Genes in Fungi.</title>
        <authorList>
            <consortium name="DOE Joint Genome Institute"/>
            <person name="Mondo S.J."/>
            <person name="Dannebaum R.O."/>
            <person name="Kuo R.C."/>
            <person name="Labutti K."/>
            <person name="Haridas S."/>
            <person name="Kuo A."/>
            <person name="Salamov A."/>
            <person name="Ahrendt S.R."/>
            <person name="Lipzen A."/>
            <person name="Sullivan W."/>
            <person name="Andreopoulos W.B."/>
            <person name="Clum A."/>
            <person name="Lindquist E."/>
            <person name="Daum C."/>
            <person name="Ramamoorthy G.K."/>
            <person name="Gryganskyi A."/>
            <person name="Culley D."/>
            <person name="Magnuson J.K."/>
            <person name="James T.Y."/>
            <person name="O'Malley M.A."/>
            <person name="Stajich J.E."/>
            <person name="Spatafora J.W."/>
            <person name="Visel A."/>
            <person name="Grigoriev I.V."/>
        </authorList>
    </citation>
    <scope>NUCLEOTIDE SEQUENCE [LARGE SCALE GENOMIC DNA]</scope>
    <source>
        <strain evidence="12 13">CBS 115471</strain>
    </source>
</reference>
<dbReference type="InterPro" id="IPR010126">
    <property type="entry name" value="Esterase_phb"/>
</dbReference>
<evidence type="ECO:0000256" key="6">
    <source>
        <dbReference type="ARBA" id="ARBA00023180"/>
    </source>
</evidence>
<keyword evidence="7 9" id="KW-0119">Carbohydrate metabolism</keyword>
<dbReference type="Pfam" id="PF00734">
    <property type="entry name" value="CBM_1"/>
    <property type="match status" value="1"/>
</dbReference>
<evidence type="ECO:0000256" key="3">
    <source>
        <dbReference type="ARBA" id="ARBA00022525"/>
    </source>
</evidence>
<proteinExistence type="inferred from homology"/>
<dbReference type="PROSITE" id="PS00562">
    <property type="entry name" value="CBM1_1"/>
    <property type="match status" value="1"/>
</dbReference>
<evidence type="ECO:0000256" key="4">
    <source>
        <dbReference type="ARBA" id="ARBA00022729"/>
    </source>
</evidence>
<comment type="function">
    <text evidence="9">Esterase involved in the hydrolysis of xylan, a major structural heterogeneous polysaccharide found in plant biomass representing the second most abundant polysaccharide in the biosphere, after cellulose.</text>
</comment>
<feature type="compositionally biased region" description="Low complexity" evidence="10">
    <location>
        <begin position="305"/>
        <end position="332"/>
    </location>
</feature>
<evidence type="ECO:0000256" key="5">
    <source>
        <dbReference type="ARBA" id="ARBA00022801"/>
    </source>
</evidence>
<evidence type="ECO:0000313" key="13">
    <source>
        <dbReference type="Proteomes" id="UP000193144"/>
    </source>
</evidence>
<dbReference type="Gene3D" id="3.40.50.1820">
    <property type="entry name" value="alpha/beta hydrolase"/>
    <property type="match status" value="1"/>
</dbReference>
<dbReference type="PANTHER" id="PTHR43037:SF3">
    <property type="entry name" value="FERULOYL ESTERASE B"/>
    <property type="match status" value="1"/>
</dbReference>
<feature type="region of interest" description="Disordered" evidence="10">
    <location>
        <begin position="305"/>
        <end position="335"/>
    </location>
</feature>